<keyword evidence="1" id="KW-0969">Cilium</keyword>
<dbReference type="Proteomes" id="UP001220962">
    <property type="component" value="Chromosome"/>
</dbReference>
<protein>
    <submittedName>
        <fullName evidence="1">Flagellar biosynthesis protein</fullName>
    </submittedName>
</protein>
<gene>
    <name evidence="1" type="ORF">PUW23_09885</name>
</gene>
<name>A0AAX3N5U0_9BACL</name>
<reference evidence="1" key="1">
    <citation type="submission" date="2023-02" db="EMBL/GenBank/DDBJ databases">
        <title>Pathogen: clinical or host-associated sample.</title>
        <authorList>
            <person name="Hergert J."/>
            <person name="Casey R."/>
            <person name="Wagner J."/>
            <person name="Young E.L."/>
            <person name="Oakeson K.F."/>
        </authorList>
    </citation>
    <scope>NUCLEOTIDE SEQUENCE</scope>
    <source>
        <strain evidence="1">2022CK-00830</strain>
    </source>
</reference>
<keyword evidence="1" id="KW-0966">Cell projection</keyword>
<evidence type="ECO:0000313" key="1">
    <source>
        <dbReference type="EMBL" id="WDH84489.1"/>
    </source>
</evidence>
<accession>A0AAX3N5U0</accession>
<dbReference type="EMBL" id="CP118101">
    <property type="protein sequence ID" value="WDH84489.1"/>
    <property type="molecule type" value="Genomic_DNA"/>
</dbReference>
<dbReference type="RefSeq" id="WP_047909716.1">
    <property type="nucleotide sequence ID" value="NZ_CP118101.1"/>
</dbReference>
<dbReference type="AlphaFoldDB" id="A0AAX3N5U0"/>
<dbReference type="InterPro" id="IPR013367">
    <property type="entry name" value="Flagellar_put"/>
</dbReference>
<organism evidence="1 2">
    <name type="scientific">Paenibacillus urinalis</name>
    <dbReference type="NCBI Taxonomy" id="521520"/>
    <lineage>
        <taxon>Bacteria</taxon>
        <taxon>Bacillati</taxon>
        <taxon>Bacillota</taxon>
        <taxon>Bacilli</taxon>
        <taxon>Bacillales</taxon>
        <taxon>Paenibacillaceae</taxon>
        <taxon>Paenibacillus</taxon>
    </lineage>
</organism>
<proteinExistence type="predicted"/>
<evidence type="ECO:0000313" key="2">
    <source>
        <dbReference type="Proteomes" id="UP001220962"/>
    </source>
</evidence>
<sequence length="128" mass="13702">MSDILRVGQLYTGPVSPGSLRDVNKKSTSSSAAGTSFQELLNQEWVKLSHHASKRLAQRGIELGNEQLMKLGDAIDKAAAKGAKETLVLMQDTAFIVNVPNRTVVTAVNGDSMSDNVFTQIDSAVIIS</sequence>
<keyword evidence="1" id="KW-0282">Flagellum</keyword>
<dbReference type="NCBIfam" id="TIGR02530">
    <property type="entry name" value="flg_new"/>
    <property type="match status" value="1"/>
</dbReference>
<dbReference type="Pfam" id="PF12611">
    <property type="entry name" value="Flagellar_put"/>
    <property type="match status" value="1"/>
</dbReference>